<feature type="signal peptide" evidence="1">
    <location>
        <begin position="1"/>
        <end position="29"/>
    </location>
</feature>
<gene>
    <name evidence="2" type="ORF">H8693_00285</name>
</gene>
<comment type="caution">
    <text evidence="2">The sequence shown here is derived from an EMBL/GenBank/DDBJ whole genome shotgun (WGS) entry which is preliminary data.</text>
</comment>
<accession>A0A926DGF4</accession>
<keyword evidence="1" id="KW-0732">Signal</keyword>
<reference evidence="2" key="1">
    <citation type="submission" date="2020-08" db="EMBL/GenBank/DDBJ databases">
        <title>Genome public.</title>
        <authorList>
            <person name="Liu C."/>
            <person name="Sun Q."/>
        </authorList>
    </citation>
    <scope>NUCLEOTIDE SEQUENCE</scope>
    <source>
        <strain evidence="2">NSJ-63</strain>
    </source>
</reference>
<evidence type="ECO:0000313" key="3">
    <source>
        <dbReference type="Proteomes" id="UP000617951"/>
    </source>
</evidence>
<evidence type="ECO:0000256" key="1">
    <source>
        <dbReference type="SAM" id="SignalP"/>
    </source>
</evidence>
<proteinExistence type="predicted"/>
<protein>
    <submittedName>
        <fullName evidence="2">Uncharacterized protein</fullName>
    </submittedName>
</protein>
<organism evidence="2 3">
    <name type="scientific">Guopingia tenuis</name>
    <dbReference type="NCBI Taxonomy" id="2763656"/>
    <lineage>
        <taxon>Bacteria</taxon>
        <taxon>Bacillati</taxon>
        <taxon>Bacillota</taxon>
        <taxon>Clostridia</taxon>
        <taxon>Christensenellales</taxon>
        <taxon>Christensenellaceae</taxon>
        <taxon>Guopingia</taxon>
    </lineage>
</organism>
<dbReference type="Proteomes" id="UP000617951">
    <property type="component" value="Unassembled WGS sequence"/>
</dbReference>
<evidence type="ECO:0000313" key="2">
    <source>
        <dbReference type="EMBL" id="MBC8537372.1"/>
    </source>
</evidence>
<feature type="chain" id="PRO_5039323261" evidence="1">
    <location>
        <begin position="30"/>
        <end position="162"/>
    </location>
</feature>
<sequence>MNSVTKKRKYILAAVLAVFTLFLFTACGAAQLQQPPVDSGVEAINLEGTCTVERVGDNLRVYCSSNVENGAVVKLTLDTYDGMELASKTYTKQGDDIYAEFAIEPSWKGEIFGSMTCSPADQPAEITEKYGKRFQNIRGDQVIFDVSGNVFVAQSESFQLDA</sequence>
<keyword evidence="3" id="KW-1185">Reference proteome</keyword>
<dbReference type="RefSeq" id="WP_249279302.1">
    <property type="nucleotide sequence ID" value="NZ_JACRSS010000001.1"/>
</dbReference>
<dbReference type="AlphaFoldDB" id="A0A926DGF4"/>
<dbReference type="EMBL" id="JACRSS010000001">
    <property type="protein sequence ID" value="MBC8537372.1"/>
    <property type="molecule type" value="Genomic_DNA"/>
</dbReference>
<name>A0A926DGF4_9FIRM</name>
<dbReference type="PROSITE" id="PS51257">
    <property type="entry name" value="PROKAR_LIPOPROTEIN"/>
    <property type="match status" value="1"/>
</dbReference>